<dbReference type="PANTHER" id="PTHR10566:SF113">
    <property type="entry name" value="PROTEIN ACTIVITY OF BC1 COMPLEX KINASE 7, CHLOROPLASTIC"/>
    <property type="match status" value="1"/>
</dbReference>
<dbReference type="PANTHER" id="PTHR10566">
    <property type="entry name" value="CHAPERONE-ACTIVITY OF BC1 COMPLEX CABC1 -RELATED"/>
    <property type="match status" value="1"/>
</dbReference>
<comment type="caution">
    <text evidence="4">The sequence shown here is derived from an EMBL/GenBank/DDBJ whole genome shotgun (WGS) entry which is preliminary data.</text>
</comment>
<dbReference type="EMBL" id="JBHTCQ010000001">
    <property type="protein sequence ID" value="MFC7403684.1"/>
    <property type="molecule type" value="Genomic_DNA"/>
</dbReference>
<keyword evidence="5" id="KW-1185">Reference proteome</keyword>
<organism evidence="4 5">
    <name type="scientific">Georgenia alba</name>
    <dbReference type="NCBI Taxonomy" id="2233858"/>
    <lineage>
        <taxon>Bacteria</taxon>
        <taxon>Bacillati</taxon>
        <taxon>Actinomycetota</taxon>
        <taxon>Actinomycetes</taxon>
        <taxon>Micrococcales</taxon>
        <taxon>Bogoriellaceae</taxon>
        <taxon>Georgenia</taxon>
    </lineage>
</organism>
<dbReference type="InterPro" id="IPR050154">
    <property type="entry name" value="UbiB_kinase"/>
</dbReference>
<feature type="transmembrane region" description="Helical" evidence="2">
    <location>
        <begin position="6"/>
        <end position="26"/>
    </location>
</feature>
<comment type="similarity">
    <text evidence="1">Belongs to the protein kinase superfamily. ADCK protein kinase family.</text>
</comment>
<dbReference type="Proteomes" id="UP001596455">
    <property type="component" value="Unassembled WGS sequence"/>
</dbReference>
<name>A0ABW2Q2F7_9MICO</name>
<gene>
    <name evidence="4" type="ORF">ACFQQL_01080</name>
</gene>
<dbReference type="CDD" id="cd05121">
    <property type="entry name" value="ABC1_ADCK3-like"/>
    <property type="match status" value="1"/>
</dbReference>
<evidence type="ECO:0000259" key="3">
    <source>
        <dbReference type="Pfam" id="PF03109"/>
    </source>
</evidence>
<dbReference type="GO" id="GO:0016301">
    <property type="term" value="F:kinase activity"/>
    <property type="evidence" value="ECO:0007669"/>
    <property type="project" value="UniProtKB-KW"/>
</dbReference>
<evidence type="ECO:0000256" key="2">
    <source>
        <dbReference type="SAM" id="Phobius"/>
    </source>
</evidence>
<reference evidence="5" key="1">
    <citation type="journal article" date="2019" name="Int. J. Syst. Evol. Microbiol.">
        <title>The Global Catalogue of Microorganisms (GCM) 10K type strain sequencing project: providing services to taxonomists for standard genome sequencing and annotation.</title>
        <authorList>
            <consortium name="The Broad Institute Genomics Platform"/>
            <consortium name="The Broad Institute Genome Sequencing Center for Infectious Disease"/>
            <person name="Wu L."/>
            <person name="Ma J."/>
        </authorList>
    </citation>
    <scope>NUCLEOTIDE SEQUENCE [LARGE SCALE GENOMIC DNA]</scope>
    <source>
        <strain evidence="5">JCM 1490</strain>
    </source>
</reference>
<evidence type="ECO:0000256" key="1">
    <source>
        <dbReference type="ARBA" id="ARBA00009670"/>
    </source>
</evidence>
<dbReference type="InterPro" id="IPR011009">
    <property type="entry name" value="Kinase-like_dom_sf"/>
</dbReference>
<keyword evidence="2" id="KW-1133">Transmembrane helix</keyword>
<keyword evidence="4" id="KW-0808">Transferase</keyword>
<keyword evidence="4" id="KW-0418">Kinase</keyword>
<feature type="transmembrane region" description="Helical" evidence="2">
    <location>
        <begin position="598"/>
        <end position="621"/>
    </location>
</feature>
<evidence type="ECO:0000313" key="5">
    <source>
        <dbReference type="Proteomes" id="UP001596455"/>
    </source>
</evidence>
<keyword evidence="2" id="KW-0472">Membrane</keyword>
<feature type="transmembrane region" description="Helical" evidence="2">
    <location>
        <begin position="633"/>
        <end position="654"/>
    </location>
</feature>
<dbReference type="InterPro" id="IPR004147">
    <property type="entry name" value="ABC1_dom"/>
</dbReference>
<sequence length="666" mass="71915">MDLLSLLSAPVAVVSTLVTALLLGLAAQRLLGIRLGAVRLLATGLFAATALPLIGLAMTRIPRDAEGLGPDGWVETWFVLLAAMCTLLASMAFIVVVEAFAPLGSIPPATVWGRGLRGRWMRARRTWQVVGIAVRHGLGPYLRRRSAGALDAPSSRAQLGRALRETLNACGATFVKMGQVLSTRADQLPPEIAAELAVLRDAAEPVPWPEIEQVLLDELGVPVGEVFAEVDPVPLAAASIGQVHAARLRSGEEVVVKIQRPGIRPVVERDLDIALRLGERLERTTAWGRSLRTRALAEGLGAAIREELDYRIEADNIRTITAARPAGSVVRAPRAYDELSTERVLVMERLRGRPISDAEPLIEQLGLDREELAHAVLDALLRQVLVEGVFHADPHAGNIFVLEDGGIGLLDLGSVGRLDSQLREALERLLLGFDRGDPLAVTDALLELAPASDRIDEERLEREIGRVIARYGGGAGARGAQMFGQLFAVVSRYGLEVPPEIAAVFRSMATAEGTLRQLAPGFDLVGQAKDLATGYLSDRVTPAELRRGASEELVALLPILRRLPRRIERIAGAAEHGRLGVNARIFADERDRAWITRLLHDVLVTALAGVIGLMAAVLLWSDGGPVVRDTVHLHSLIGYNLLVISAILALRVLVQVFRRRPVPESP</sequence>
<dbReference type="RefSeq" id="WP_382390379.1">
    <property type="nucleotide sequence ID" value="NZ_JBHTCQ010000001.1"/>
</dbReference>
<feature type="transmembrane region" description="Helical" evidence="2">
    <location>
        <begin position="38"/>
        <end position="57"/>
    </location>
</feature>
<keyword evidence="2" id="KW-0812">Transmembrane</keyword>
<feature type="transmembrane region" description="Helical" evidence="2">
    <location>
        <begin position="77"/>
        <end position="97"/>
    </location>
</feature>
<accession>A0ABW2Q2F7</accession>
<proteinExistence type="inferred from homology"/>
<protein>
    <submittedName>
        <fullName evidence="4">ABC1 kinase family protein</fullName>
    </submittedName>
</protein>
<feature type="domain" description="ABC1 atypical kinase-like" evidence="3">
    <location>
        <begin position="199"/>
        <end position="438"/>
    </location>
</feature>
<evidence type="ECO:0000313" key="4">
    <source>
        <dbReference type="EMBL" id="MFC7403684.1"/>
    </source>
</evidence>
<dbReference type="SUPFAM" id="SSF56112">
    <property type="entry name" value="Protein kinase-like (PK-like)"/>
    <property type="match status" value="1"/>
</dbReference>
<dbReference type="Pfam" id="PF03109">
    <property type="entry name" value="ABC1"/>
    <property type="match status" value="1"/>
</dbReference>